<dbReference type="AlphaFoldDB" id="A5APY4"/>
<dbReference type="InterPro" id="IPR003609">
    <property type="entry name" value="Pan_app"/>
</dbReference>
<evidence type="ECO:0000256" key="6">
    <source>
        <dbReference type="ARBA" id="ARBA00022679"/>
    </source>
</evidence>
<evidence type="ECO:0000256" key="13">
    <source>
        <dbReference type="ARBA" id="ARBA00022989"/>
    </source>
</evidence>
<evidence type="ECO:0000256" key="17">
    <source>
        <dbReference type="ARBA" id="ARBA00023180"/>
    </source>
</evidence>
<dbReference type="Pfam" id="PF08276">
    <property type="entry name" value="PAN_2"/>
    <property type="match status" value="1"/>
</dbReference>
<dbReference type="Gene3D" id="1.10.510.10">
    <property type="entry name" value="Transferase(Phosphotransferase) domain 1"/>
    <property type="match status" value="1"/>
</dbReference>
<keyword evidence="4" id="KW-0723">Serine/threonine-protein kinase</keyword>
<evidence type="ECO:0000256" key="12">
    <source>
        <dbReference type="ARBA" id="ARBA00022840"/>
    </source>
</evidence>
<dbReference type="CDD" id="cd00028">
    <property type="entry name" value="B_lectin"/>
    <property type="match status" value="1"/>
</dbReference>
<reference evidence="24" key="1">
    <citation type="journal article" date="2007" name="PLoS ONE">
        <title>The first genome sequence of an elite grapevine cultivar (Pinot noir Vitis vinifera L.): coping with a highly heterozygous genome.</title>
        <authorList>
            <person name="Velasco R."/>
            <person name="Zharkikh A."/>
            <person name="Troggio M."/>
            <person name="Cartwright D.A."/>
            <person name="Cestaro A."/>
            <person name="Pruss D."/>
            <person name="Pindo M."/>
            <person name="FitzGerald L.M."/>
            <person name="Vezzulli S."/>
            <person name="Reid J."/>
            <person name="Malacarne G."/>
            <person name="Iliev D."/>
            <person name="Coppola G."/>
            <person name="Wardell B."/>
            <person name="Micheletti D."/>
            <person name="Macalma T."/>
            <person name="Facci M."/>
            <person name="Mitchell J.T."/>
            <person name="Perazzolli M."/>
            <person name="Eldredge G."/>
            <person name="Gatto P."/>
            <person name="Oyzerski R."/>
            <person name="Moretto M."/>
            <person name="Gutin N."/>
            <person name="Stefanini M."/>
            <person name="Chen Y."/>
            <person name="Segala C."/>
            <person name="Davenport C."/>
            <person name="Dematte L."/>
            <person name="Mraz A."/>
            <person name="Battilana J."/>
            <person name="Stormo K."/>
            <person name="Costa F."/>
            <person name="Tao Q."/>
            <person name="Si-Ammour A."/>
            <person name="Harkins T."/>
            <person name="Lackey A."/>
            <person name="Perbost C."/>
            <person name="Taillon B."/>
            <person name="Stella A."/>
            <person name="Solovyev V."/>
            <person name="Fawcett J.A."/>
            <person name="Sterck L."/>
            <person name="Vandepoele K."/>
            <person name="Grando S.M."/>
            <person name="Toppo S."/>
            <person name="Moser C."/>
            <person name="Lanchbury J."/>
            <person name="Bogden R."/>
            <person name="Skolnick M."/>
            <person name="Sgaramella V."/>
            <person name="Bhatnagar S.K."/>
            <person name="Fontana P."/>
            <person name="Gutin A."/>
            <person name="Van de Peer Y."/>
            <person name="Salamini F."/>
            <person name="Viola R."/>
        </authorList>
    </citation>
    <scope>NUCLEOTIDE SEQUENCE</scope>
</reference>
<dbReference type="PROSITE" id="PS50927">
    <property type="entry name" value="BULB_LECTIN"/>
    <property type="match status" value="1"/>
</dbReference>
<dbReference type="Pfam" id="PF01453">
    <property type="entry name" value="B_lectin"/>
    <property type="match status" value="1"/>
</dbReference>
<dbReference type="FunFam" id="1.10.510.10:FF:000060">
    <property type="entry name" value="G-type lectin S-receptor-like serine/threonine-protein kinase"/>
    <property type="match status" value="1"/>
</dbReference>
<dbReference type="ExpressionAtlas" id="A5APY4">
    <property type="expression patterns" value="baseline"/>
</dbReference>
<evidence type="ECO:0000259" key="21">
    <source>
        <dbReference type="PROSITE" id="PS50011"/>
    </source>
</evidence>
<dbReference type="Gene3D" id="2.90.10.10">
    <property type="entry name" value="Bulb-type lectin domain"/>
    <property type="match status" value="1"/>
</dbReference>
<keyword evidence="6" id="KW-0808">Transferase</keyword>
<evidence type="ECO:0000256" key="1">
    <source>
        <dbReference type="ARBA" id="ARBA00004251"/>
    </source>
</evidence>
<comment type="catalytic activity">
    <reaction evidence="19">
        <text>L-seryl-[protein] + ATP = O-phospho-L-seryl-[protein] + ADP + H(+)</text>
        <dbReference type="Rhea" id="RHEA:17989"/>
        <dbReference type="Rhea" id="RHEA-COMP:9863"/>
        <dbReference type="Rhea" id="RHEA-COMP:11604"/>
        <dbReference type="ChEBI" id="CHEBI:15378"/>
        <dbReference type="ChEBI" id="CHEBI:29999"/>
        <dbReference type="ChEBI" id="CHEBI:30616"/>
        <dbReference type="ChEBI" id="CHEBI:83421"/>
        <dbReference type="ChEBI" id="CHEBI:456216"/>
        <dbReference type="EC" id="2.7.11.1"/>
    </reaction>
</comment>
<evidence type="ECO:0000259" key="22">
    <source>
        <dbReference type="PROSITE" id="PS50927"/>
    </source>
</evidence>
<keyword evidence="5" id="KW-0597">Phosphoprotein</keyword>
<dbReference type="PANTHER" id="PTHR27002:SF1063">
    <property type="entry name" value="RECEPTOR-LIKE SERINE_THREONINE-PROTEIN KINASE"/>
    <property type="match status" value="1"/>
</dbReference>
<evidence type="ECO:0000256" key="20">
    <source>
        <dbReference type="SAM" id="SignalP"/>
    </source>
</evidence>
<dbReference type="SUPFAM" id="SSF51110">
    <property type="entry name" value="alpha-D-mannose-specific plant lectins"/>
    <property type="match status" value="1"/>
</dbReference>
<gene>
    <name evidence="24" type="ORF">VITISV_043229</name>
</gene>
<feature type="chain" id="PRO_5002678193" description="non-specific serine/threonine protein kinase" evidence="20">
    <location>
        <begin position="31"/>
        <end position="1091"/>
    </location>
</feature>
<dbReference type="SMART" id="SM00108">
    <property type="entry name" value="B_lectin"/>
    <property type="match status" value="1"/>
</dbReference>
<keyword evidence="13" id="KW-1133">Transmembrane helix</keyword>
<dbReference type="EC" id="2.7.11.1" evidence="2"/>
<dbReference type="GO" id="GO:0030246">
    <property type="term" value="F:carbohydrate binding"/>
    <property type="evidence" value="ECO:0007669"/>
    <property type="project" value="UniProtKB-KW"/>
</dbReference>
<evidence type="ECO:0000313" key="24">
    <source>
        <dbReference type="EMBL" id="CAN64778.1"/>
    </source>
</evidence>
<dbReference type="Pfam" id="PF07714">
    <property type="entry name" value="PK_Tyr_Ser-Thr"/>
    <property type="match status" value="1"/>
</dbReference>
<keyword evidence="15" id="KW-1015">Disulfide bond</keyword>
<keyword evidence="10" id="KW-0547">Nucleotide-binding</keyword>
<dbReference type="SUPFAM" id="SSF56112">
    <property type="entry name" value="Protein kinase-like (PK-like)"/>
    <property type="match status" value="1"/>
</dbReference>
<protein>
    <recommendedName>
        <fullName evidence="2">non-specific serine/threonine protein kinase</fullName>
        <ecNumber evidence="2">2.7.11.1</ecNumber>
    </recommendedName>
</protein>
<keyword evidence="8 20" id="KW-0732">Signal</keyword>
<dbReference type="EMBL" id="AM431824">
    <property type="protein sequence ID" value="CAN64778.1"/>
    <property type="molecule type" value="Genomic_DNA"/>
</dbReference>
<keyword evidence="12" id="KW-0067">ATP-binding</keyword>
<evidence type="ECO:0000256" key="14">
    <source>
        <dbReference type="ARBA" id="ARBA00023136"/>
    </source>
</evidence>
<evidence type="ECO:0000256" key="5">
    <source>
        <dbReference type="ARBA" id="ARBA00022553"/>
    </source>
</evidence>
<evidence type="ECO:0000256" key="3">
    <source>
        <dbReference type="ARBA" id="ARBA00022475"/>
    </source>
</evidence>
<dbReference type="InterPro" id="IPR011009">
    <property type="entry name" value="Kinase-like_dom_sf"/>
</dbReference>
<feature type="domain" description="Bulb-type lectin" evidence="22">
    <location>
        <begin position="32"/>
        <end position="151"/>
    </location>
</feature>
<evidence type="ECO:0000256" key="9">
    <source>
        <dbReference type="ARBA" id="ARBA00022734"/>
    </source>
</evidence>
<sequence>MESSMCLSSAILSLCLSCMWLGVVPSISSAQTDTIKPGEELQFSEKLLVSAKGTFTLGFFSLESGSYLGIWYTTDDSNKKVWVANRDKPISGTDANLTLDADGKLMIMHGGGDPIVLNSNQAARNSTATLLDSGNFVLEEFNSDGSVKEKLWESFDNPTDTLLPGMKLGINLKTGRSWSLASWIGKEVPAAGTFTLEWNGTQLVIKRRGDTYWSSGTLKDRSFEFIPWLMSSDTFNNIYSFNSVSNANEIYFSYSVPDGVVSKWVLTSEGGLFDTSRPVFVLDDLCDSYEEYPGCAVQNPPTCRTRKDGFMKQSVLISGSPSSIKENSSLGLSDCQAICWNNCSCPAYNSIYTNGTGCRFWSTKFAQALKDDANQEELYVLSSSRVTVMPLLMGWIELVTCGITGEREMEEAALLELATSDSFGDSKDDEHDGKRGAHDLKLFSFDSIVAATNNFSSENKLGEGGFGLVYKGEEKMLIYEFMPNKSLDFFLFDPARRKILDWKRRHNIIEGIAQGLLYLHKYSRLRIIHRDLKASNILLDHDLNPKISDFGMARTFGRNASEANTNRIVGTYGYMPPEYAMEGIFSVKSDVYSFGVLLLEIVSGRKNKSFHHNHGAFAVNLAGYAWDLWKEGTSLELVDPMLEDSYSTTQMLRCIHIALLCVQERAADRPTMSAIISMLTNETVPLPNPNLPAFSTHHKVSETDSHKGGPESCSGSVTISETEGVYPWMKGLTVIEHQQLKAMKRLTMEDKGCPWKVTTCVVGRTKIVQVHTFINELNHSLEDVSVSKPIVRCNRATTMIDNVIRSNPNYLSRQICKDFHRQYKMQLNYCQAWNLKEKAKEQNHGVPQCSYKLLPWLCTRLIETNPGTIAKYKCSDDGHFMQLFVALSVSLHGFKMGCRPIKSTDSSHMSESYKGALFLASSYDANNVMFPLAYCLFSSENYEYWLWFLEKLKMVIGETKHMDKLGSLLVEHKNGLAKWNGCISPKIEENIALNIAKAWQMSGIPCDHTCVTIRRMGFDVSDYVDDWYKYNLQENIYFGSMCTLVTHDMPMIDEDGTVRDALGHTYPFLNLSTTKQPPGRPKKHQIKSQFM</sequence>
<feature type="signal peptide" evidence="20">
    <location>
        <begin position="1"/>
        <end position="30"/>
    </location>
</feature>
<evidence type="ECO:0000256" key="15">
    <source>
        <dbReference type="ARBA" id="ARBA00023157"/>
    </source>
</evidence>
<feature type="domain" description="Apple" evidence="23">
    <location>
        <begin position="303"/>
        <end position="384"/>
    </location>
</feature>
<dbReference type="SMART" id="SM00220">
    <property type="entry name" value="S_TKc"/>
    <property type="match status" value="1"/>
</dbReference>
<dbReference type="FunFam" id="2.90.10.10:FF:000009">
    <property type="entry name" value="Receptor-like serine/threonine-protein kinase SD1-8"/>
    <property type="match status" value="1"/>
</dbReference>
<dbReference type="SMART" id="SM00473">
    <property type="entry name" value="PAN_AP"/>
    <property type="match status" value="1"/>
</dbReference>
<dbReference type="GO" id="GO:0005524">
    <property type="term" value="F:ATP binding"/>
    <property type="evidence" value="ECO:0007669"/>
    <property type="project" value="UniProtKB-KW"/>
</dbReference>
<feature type="domain" description="Protein kinase" evidence="21">
    <location>
        <begin position="310"/>
        <end position="684"/>
    </location>
</feature>
<evidence type="ECO:0000256" key="7">
    <source>
        <dbReference type="ARBA" id="ARBA00022692"/>
    </source>
</evidence>
<keyword evidence="11" id="KW-0418">Kinase</keyword>
<dbReference type="PROSITE" id="PS00108">
    <property type="entry name" value="PROTEIN_KINASE_ST"/>
    <property type="match status" value="1"/>
</dbReference>
<comment type="subcellular location">
    <subcellularLocation>
        <location evidence="1">Cell membrane</location>
        <topology evidence="1">Single-pass type I membrane protein</topology>
    </subcellularLocation>
</comment>
<evidence type="ECO:0000259" key="23">
    <source>
        <dbReference type="PROSITE" id="PS50948"/>
    </source>
</evidence>
<proteinExistence type="predicted"/>
<comment type="catalytic activity">
    <reaction evidence="18">
        <text>L-threonyl-[protein] + ATP = O-phospho-L-threonyl-[protein] + ADP + H(+)</text>
        <dbReference type="Rhea" id="RHEA:46608"/>
        <dbReference type="Rhea" id="RHEA-COMP:11060"/>
        <dbReference type="Rhea" id="RHEA-COMP:11605"/>
        <dbReference type="ChEBI" id="CHEBI:15378"/>
        <dbReference type="ChEBI" id="CHEBI:30013"/>
        <dbReference type="ChEBI" id="CHEBI:30616"/>
        <dbReference type="ChEBI" id="CHEBI:61977"/>
        <dbReference type="ChEBI" id="CHEBI:456216"/>
        <dbReference type="EC" id="2.7.11.1"/>
    </reaction>
</comment>
<organism evidence="24">
    <name type="scientific">Vitis vinifera</name>
    <name type="common">Grape</name>
    <dbReference type="NCBI Taxonomy" id="29760"/>
    <lineage>
        <taxon>Eukaryota</taxon>
        <taxon>Viridiplantae</taxon>
        <taxon>Streptophyta</taxon>
        <taxon>Embryophyta</taxon>
        <taxon>Tracheophyta</taxon>
        <taxon>Spermatophyta</taxon>
        <taxon>Magnoliopsida</taxon>
        <taxon>eudicotyledons</taxon>
        <taxon>Gunneridae</taxon>
        <taxon>Pentapetalae</taxon>
        <taxon>rosids</taxon>
        <taxon>Vitales</taxon>
        <taxon>Vitaceae</taxon>
        <taxon>Viteae</taxon>
        <taxon>Vitis</taxon>
    </lineage>
</organism>
<keyword evidence="3" id="KW-1003">Cell membrane</keyword>
<evidence type="ECO:0000256" key="18">
    <source>
        <dbReference type="ARBA" id="ARBA00047899"/>
    </source>
</evidence>
<evidence type="ECO:0000256" key="19">
    <source>
        <dbReference type="ARBA" id="ARBA00048679"/>
    </source>
</evidence>
<keyword evidence="16" id="KW-0675">Receptor</keyword>
<dbReference type="Gene3D" id="3.30.200.20">
    <property type="entry name" value="Phosphorylase Kinase, domain 1"/>
    <property type="match status" value="1"/>
</dbReference>
<dbReference type="InterPro" id="IPR001480">
    <property type="entry name" value="Bulb-type_lectin_dom"/>
</dbReference>
<evidence type="ECO:0000256" key="2">
    <source>
        <dbReference type="ARBA" id="ARBA00012513"/>
    </source>
</evidence>
<keyword evidence="17" id="KW-0325">Glycoprotein</keyword>
<dbReference type="PANTHER" id="PTHR27002">
    <property type="entry name" value="RECEPTOR-LIKE SERINE/THREONINE-PROTEIN KINASE SD1-8"/>
    <property type="match status" value="1"/>
</dbReference>
<dbReference type="InterPro" id="IPR008271">
    <property type="entry name" value="Ser/Thr_kinase_AS"/>
</dbReference>
<dbReference type="InterPro" id="IPR000719">
    <property type="entry name" value="Prot_kinase_dom"/>
</dbReference>
<evidence type="ECO:0000256" key="11">
    <source>
        <dbReference type="ARBA" id="ARBA00022777"/>
    </source>
</evidence>
<dbReference type="GO" id="GO:0004674">
    <property type="term" value="F:protein serine/threonine kinase activity"/>
    <property type="evidence" value="ECO:0007669"/>
    <property type="project" value="UniProtKB-KW"/>
</dbReference>
<evidence type="ECO:0000256" key="8">
    <source>
        <dbReference type="ARBA" id="ARBA00022729"/>
    </source>
</evidence>
<keyword evidence="14" id="KW-0472">Membrane</keyword>
<dbReference type="GO" id="GO:0005886">
    <property type="term" value="C:plasma membrane"/>
    <property type="evidence" value="ECO:0007669"/>
    <property type="project" value="UniProtKB-SubCell"/>
</dbReference>
<dbReference type="PROSITE" id="PS50011">
    <property type="entry name" value="PROTEIN_KINASE_DOM"/>
    <property type="match status" value="1"/>
</dbReference>
<dbReference type="InterPro" id="IPR001245">
    <property type="entry name" value="Ser-Thr/Tyr_kinase_cat_dom"/>
</dbReference>
<evidence type="ECO:0000256" key="16">
    <source>
        <dbReference type="ARBA" id="ARBA00023170"/>
    </source>
</evidence>
<keyword evidence="7" id="KW-0812">Transmembrane</keyword>
<accession>A5APY4</accession>
<evidence type="ECO:0000256" key="4">
    <source>
        <dbReference type="ARBA" id="ARBA00022527"/>
    </source>
</evidence>
<dbReference type="InterPro" id="IPR036426">
    <property type="entry name" value="Bulb-type_lectin_dom_sf"/>
</dbReference>
<evidence type="ECO:0000256" key="10">
    <source>
        <dbReference type="ARBA" id="ARBA00022741"/>
    </source>
</evidence>
<name>A5APY4_VITVI</name>
<dbReference type="PROSITE" id="PS50948">
    <property type="entry name" value="PAN"/>
    <property type="match status" value="1"/>
</dbReference>
<keyword evidence="9" id="KW-0430">Lectin</keyword>